<dbReference type="Gene3D" id="3.40.309.10">
    <property type="entry name" value="Aldehyde Dehydrogenase, Chain A, domain 2"/>
    <property type="match status" value="1"/>
</dbReference>
<reference evidence="6 7" key="1">
    <citation type="submission" date="2016-11" db="EMBL/GenBank/DDBJ databases">
        <authorList>
            <person name="Jaros S."/>
            <person name="Januszkiewicz K."/>
            <person name="Wedrychowicz H."/>
        </authorList>
    </citation>
    <scope>NUCLEOTIDE SEQUENCE [LARGE SCALE GENOMIC DNA]</scope>
    <source>
        <strain evidence="6 7">GAS242</strain>
    </source>
</reference>
<sequence length="518" mass="54865">MPAAGREPGVDWIVNNVEKFFVAFDFSVVVRMFNVKSAFTQALGQDGMTKDSGSALDASEKGTFPVRNPWSGDIAFTVSPAGAVELDRVVEAAKAAFRQFVKTPAHQRASWINGAASAMEQASKSIIEATIAHIGKPRRAAEMEVKRSIAFVRACAQHLHGQGGEVVPLDMVPAGTGLFGFTRRVPYGVVAAVTPFNAPSNLLIQKLAPALVTGNAVVIKPCLEGTQIAQLIAEAFIAGGVPDGLVHVVAGDREEALGLAAHPGVDLVTLTGGTAAGDALARAAGAKRFIGELGGNSPNIVAADANIDDAVQRIVPSSFEASGQQCISTQRIIVEAPVFDTFLERFIEATKRLKVGDPSLPETDLGPVASARAAERITAMIEDARSRGCRVVTSGAFQGCVIPPTIVVDPPDGTRLVREEVFGPVVVMMRAKDIDDAIRIANDCEFGLQGSCFTSSLATAFRMSEEVRVGSLWINEASRFRLDNYPFGGVGRSGVGREGLPYAFEEYTQPKFTGIRLP</sequence>
<dbReference type="Proteomes" id="UP000190675">
    <property type="component" value="Chromosome I"/>
</dbReference>
<dbReference type="EMBL" id="LT670818">
    <property type="protein sequence ID" value="SHH27875.1"/>
    <property type="molecule type" value="Genomic_DNA"/>
</dbReference>
<dbReference type="PANTHER" id="PTHR42991">
    <property type="entry name" value="ALDEHYDE DEHYDROGENASE"/>
    <property type="match status" value="1"/>
</dbReference>
<evidence type="ECO:0000256" key="3">
    <source>
        <dbReference type="PROSITE-ProRule" id="PRU10007"/>
    </source>
</evidence>
<keyword evidence="2 4" id="KW-0560">Oxidoreductase</keyword>
<comment type="similarity">
    <text evidence="1 4">Belongs to the aldehyde dehydrogenase family.</text>
</comment>
<name>A0A1M5RNL4_9BRAD</name>
<evidence type="ECO:0000256" key="2">
    <source>
        <dbReference type="ARBA" id="ARBA00023002"/>
    </source>
</evidence>
<dbReference type="Pfam" id="PF00171">
    <property type="entry name" value="Aldedh"/>
    <property type="match status" value="1"/>
</dbReference>
<dbReference type="Gene3D" id="3.40.605.10">
    <property type="entry name" value="Aldehyde Dehydrogenase, Chain A, domain 1"/>
    <property type="match status" value="1"/>
</dbReference>
<dbReference type="PROSITE" id="PS00687">
    <property type="entry name" value="ALDEHYDE_DEHYDR_GLU"/>
    <property type="match status" value="1"/>
</dbReference>
<dbReference type="InterPro" id="IPR016161">
    <property type="entry name" value="Ald_DH/histidinol_DH"/>
</dbReference>
<evidence type="ECO:0000259" key="5">
    <source>
        <dbReference type="Pfam" id="PF00171"/>
    </source>
</evidence>
<dbReference type="FunFam" id="3.40.309.10:FF:000009">
    <property type="entry name" value="Aldehyde dehydrogenase A"/>
    <property type="match status" value="1"/>
</dbReference>
<feature type="domain" description="Aldehyde dehydrogenase" evidence="5">
    <location>
        <begin position="59"/>
        <end position="512"/>
    </location>
</feature>
<evidence type="ECO:0000256" key="4">
    <source>
        <dbReference type="RuleBase" id="RU003345"/>
    </source>
</evidence>
<dbReference type="InterPro" id="IPR051020">
    <property type="entry name" value="ALDH-related_metabolic_enz"/>
</dbReference>
<gene>
    <name evidence="6" type="ORF">SAMN05444169_6670</name>
</gene>
<proteinExistence type="inferred from homology"/>
<dbReference type="AlphaFoldDB" id="A0A1M5RNL4"/>
<evidence type="ECO:0000256" key="1">
    <source>
        <dbReference type="ARBA" id="ARBA00009986"/>
    </source>
</evidence>
<dbReference type="InterPro" id="IPR016163">
    <property type="entry name" value="Ald_DH_C"/>
</dbReference>
<feature type="active site" evidence="3">
    <location>
        <position position="292"/>
    </location>
</feature>
<dbReference type="OrthoDB" id="9761688at2"/>
<dbReference type="PANTHER" id="PTHR42991:SF1">
    <property type="entry name" value="ALDEHYDE DEHYDROGENASE"/>
    <property type="match status" value="1"/>
</dbReference>
<dbReference type="InterPro" id="IPR015590">
    <property type="entry name" value="Aldehyde_DH_dom"/>
</dbReference>
<dbReference type="SUPFAM" id="SSF53720">
    <property type="entry name" value="ALDH-like"/>
    <property type="match status" value="1"/>
</dbReference>
<dbReference type="GO" id="GO:0008911">
    <property type="term" value="F:lactaldehyde dehydrogenase (NAD+) activity"/>
    <property type="evidence" value="ECO:0007669"/>
    <property type="project" value="TreeGrafter"/>
</dbReference>
<evidence type="ECO:0000313" key="7">
    <source>
        <dbReference type="Proteomes" id="UP000190675"/>
    </source>
</evidence>
<dbReference type="InterPro" id="IPR029510">
    <property type="entry name" value="Ald_DH_CS_GLU"/>
</dbReference>
<organism evidence="6 7">
    <name type="scientific">Bradyrhizobium erythrophlei</name>
    <dbReference type="NCBI Taxonomy" id="1437360"/>
    <lineage>
        <taxon>Bacteria</taxon>
        <taxon>Pseudomonadati</taxon>
        <taxon>Pseudomonadota</taxon>
        <taxon>Alphaproteobacteria</taxon>
        <taxon>Hyphomicrobiales</taxon>
        <taxon>Nitrobacteraceae</taxon>
        <taxon>Bradyrhizobium</taxon>
    </lineage>
</organism>
<accession>A0A1M5RNL4</accession>
<evidence type="ECO:0000313" key="6">
    <source>
        <dbReference type="EMBL" id="SHH27875.1"/>
    </source>
</evidence>
<protein>
    <submittedName>
        <fullName evidence="6">Acyl-CoA reductase</fullName>
    </submittedName>
</protein>
<dbReference type="InterPro" id="IPR016162">
    <property type="entry name" value="Ald_DH_N"/>
</dbReference>